<dbReference type="AlphaFoldDB" id="A0A9W5IPF5"/>
<feature type="transmembrane region" description="Helical" evidence="1">
    <location>
        <begin position="40"/>
        <end position="61"/>
    </location>
</feature>
<accession>A0A9W5IPF5</accession>
<evidence type="ECO:0000313" key="2">
    <source>
        <dbReference type="EMBL" id="EFC51374.1"/>
    </source>
</evidence>
<gene>
    <name evidence="2" type="ORF">NEISUBOT_05101</name>
</gene>
<proteinExistence type="predicted"/>
<dbReference type="EMBL" id="ACEO02000011">
    <property type="protein sequence ID" value="EFC51374.1"/>
    <property type="molecule type" value="Genomic_DNA"/>
</dbReference>
<protein>
    <recommendedName>
        <fullName evidence="4">DedA family protein</fullName>
    </recommendedName>
</protein>
<dbReference type="PANTHER" id="PTHR42709">
    <property type="entry name" value="ALKALINE PHOSPHATASE LIKE PROTEIN"/>
    <property type="match status" value="1"/>
</dbReference>
<feature type="transmembrane region" description="Helical" evidence="1">
    <location>
        <begin position="82"/>
        <end position="99"/>
    </location>
</feature>
<keyword evidence="1" id="KW-0812">Transmembrane</keyword>
<dbReference type="Proteomes" id="UP000004621">
    <property type="component" value="Unassembled WGS sequence"/>
</dbReference>
<sequence length="137" mass="14952">MPPLYAYLALIASAFTSATLLPGTSEAAYAAFVYQYPQHALGACLCAGLANGLGSMVSYYMGRMFPAKKRPSEKVLARIQRWGIWPLLFAWLPIIGDALPLATGWLRLNALHCAIILIAGKLLRYAMIYWGMNIVAG</sequence>
<dbReference type="InterPro" id="IPR051311">
    <property type="entry name" value="DedA_domain"/>
</dbReference>
<evidence type="ECO:0000256" key="1">
    <source>
        <dbReference type="SAM" id="Phobius"/>
    </source>
</evidence>
<reference evidence="2 3" key="1">
    <citation type="submission" date="2010-01" db="EMBL/GenBank/DDBJ databases">
        <authorList>
            <person name="Weinstock G."/>
            <person name="Sodergren E."/>
            <person name="Clifton S."/>
            <person name="Fulton L."/>
            <person name="Fulton B."/>
            <person name="Courtney L."/>
            <person name="Fronick C."/>
            <person name="Harrison M."/>
            <person name="Strong C."/>
            <person name="Farmer C."/>
            <person name="Delahaunty K."/>
            <person name="Markovic C."/>
            <person name="Hall O."/>
            <person name="Minx P."/>
            <person name="Tomlinson C."/>
            <person name="Mitreva M."/>
            <person name="Nelson J."/>
            <person name="Hou S."/>
            <person name="Wollam A."/>
            <person name="Pepin K.H."/>
            <person name="Johnson M."/>
            <person name="Bhonagiri V."/>
            <person name="Nash W.E."/>
            <person name="Warren W."/>
            <person name="Chinwalla A."/>
            <person name="Mardis E.R."/>
            <person name="Wilson R.K."/>
        </authorList>
    </citation>
    <scope>NUCLEOTIDE SEQUENCE [LARGE SCALE GENOMIC DNA]</scope>
    <source>
        <strain evidence="2 3">NJ9703</strain>
    </source>
</reference>
<keyword evidence="1" id="KW-0472">Membrane</keyword>
<dbReference type="RefSeq" id="WP_004520647.1">
    <property type="nucleotide sequence ID" value="NZ_ACEO02000011.1"/>
</dbReference>
<name>A0A9W5IPF5_NEISU</name>
<evidence type="ECO:0000313" key="3">
    <source>
        <dbReference type="Proteomes" id="UP000004621"/>
    </source>
</evidence>
<evidence type="ECO:0008006" key="4">
    <source>
        <dbReference type="Google" id="ProtNLM"/>
    </source>
</evidence>
<dbReference type="PANTHER" id="PTHR42709:SF4">
    <property type="entry name" value="INNER MEMBRANE PROTEIN YQAA"/>
    <property type="match status" value="1"/>
</dbReference>
<comment type="caution">
    <text evidence="2">The sequence shown here is derived from an EMBL/GenBank/DDBJ whole genome shotgun (WGS) entry which is preliminary data.</text>
</comment>
<keyword evidence="1" id="KW-1133">Transmembrane helix</keyword>
<organism evidence="2 3">
    <name type="scientific">Neisseria subflava NJ9703</name>
    <dbReference type="NCBI Taxonomy" id="546268"/>
    <lineage>
        <taxon>Bacteria</taxon>
        <taxon>Pseudomonadati</taxon>
        <taxon>Pseudomonadota</taxon>
        <taxon>Betaproteobacteria</taxon>
        <taxon>Neisseriales</taxon>
        <taxon>Neisseriaceae</taxon>
        <taxon>Neisseria</taxon>
    </lineage>
</organism>